<feature type="domain" description="HTH arsR-type" evidence="1">
    <location>
        <begin position="9"/>
        <end position="104"/>
    </location>
</feature>
<sequence>MSGVVTLQQQARALGDPTRHGVFRYLADAGHPVGVAELTAHFGLNHNAIRQHLAKLLDADLVVEGRMATGGPGRPRLVYEVDPTAESRWGVTGPYERLSVLLAEIIRTGETPREIGRRAGERYRSGTATDAEATIVEVAEAMAREGFEPDVRRTGGRVEIVLQNCPFANTAAADPQTICSLHEGIAEGVAGPDGPVVVERLEAHDPHEAGCRLCLRVEHPA</sequence>
<keyword evidence="3" id="KW-1185">Reference proteome</keyword>
<protein>
    <submittedName>
        <fullName evidence="2">Helix-turn-helix domain-containing protein</fullName>
    </submittedName>
</protein>
<gene>
    <name evidence="2" type="ORF">GH723_00340</name>
</gene>
<evidence type="ECO:0000259" key="1">
    <source>
        <dbReference type="SMART" id="SM00418"/>
    </source>
</evidence>
<dbReference type="SUPFAM" id="SSF46785">
    <property type="entry name" value="Winged helix' DNA-binding domain"/>
    <property type="match status" value="1"/>
</dbReference>
<dbReference type="InterPro" id="IPR036390">
    <property type="entry name" value="WH_DNA-bd_sf"/>
</dbReference>
<accession>A0A5Q2RFV4</accession>
<evidence type="ECO:0000313" key="3">
    <source>
        <dbReference type="Proteomes" id="UP000334019"/>
    </source>
</evidence>
<dbReference type="EMBL" id="CP045851">
    <property type="protein sequence ID" value="QGG93682.1"/>
    <property type="molecule type" value="Genomic_DNA"/>
</dbReference>
<dbReference type="Gene3D" id="1.10.10.10">
    <property type="entry name" value="Winged helix-like DNA-binding domain superfamily/Winged helix DNA-binding domain"/>
    <property type="match status" value="1"/>
</dbReference>
<dbReference type="Proteomes" id="UP000334019">
    <property type="component" value="Chromosome"/>
</dbReference>
<dbReference type="CDD" id="cd00090">
    <property type="entry name" value="HTH_ARSR"/>
    <property type="match status" value="1"/>
</dbReference>
<dbReference type="Pfam" id="PF12840">
    <property type="entry name" value="HTH_20"/>
    <property type="match status" value="1"/>
</dbReference>
<dbReference type="InterPro" id="IPR001845">
    <property type="entry name" value="HTH_ArsR_DNA-bd_dom"/>
</dbReference>
<proteinExistence type="predicted"/>
<name>A0A5Q2RFV4_9ACTN</name>
<dbReference type="KEGG" id="atq:GH723_00340"/>
<evidence type="ECO:0000313" key="2">
    <source>
        <dbReference type="EMBL" id="QGG93682.1"/>
    </source>
</evidence>
<dbReference type="GO" id="GO:0003700">
    <property type="term" value="F:DNA-binding transcription factor activity"/>
    <property type="evidence" value="ECO:0007669"/>
    <property type="project" value="InterPro"/>
</dbReference>
<dbReference type="SMART" id="SM00418">
    <property type="entry name" value="HTH_ARSR"/>
    <property type="match status" value="1"/>
</dbReference>
<dbReference type="InterPro" id="IPR036388">
    <property type="entry name" value="WH-like_DNA-bd_sf"/>
</dbReference>
<dbReference type="AlphaFoldDB" id="A0A5Q2RFV4"/>
<dbReference type="InterPro" id="IPR011991">
    <property type="entry name" value="ArsR-like_HTH"/>
</dbReference>
<organism evidence="2 3">
    <name type="scientific">Actinomarinicola tropica</name>
    <dbReference type="NCBI Taxonomy" id="2789776"/>
    <lineage>
        <taxon>Bacteria</taxon>
        <taxon>Bacillati</taxon>
        <taxon>Actinomycetota</taxon>
        <taxon>Acidimicrobiia</taxon>
        <taxon>Acidimicrobiales</taxon>
        <taxon>Iamiaceae</taxon>
        <taxon>Actinomarinicola</taxon>
    </lineage>
</organism>
<reference evidence="2 3" key="1">
    <citation type="submission" date="2019-11" db="EMBL/GenBank/DDBJ databases">
        <authorList>
            <person name="He Y."/>
        </authorList>
    </citation>
    <scope>NUCLEOTIDE SEQUENCE [LARGE SCALE GENOMIC DNA]</scope>
    <source>
        <strain evidence="2 3">SCSIO 58843</strain>
    </source>
</reference>